<dbReference type="AlphaFoldDB" id="A0A067RCM7"/>
<dbReference type="InParanoid" id="A0A067RCM7"/>
<protein>
    <submittedName>
        <fullName evidence="1">Uncharacterized protein</fullName>
    </submittedName>
</protein>
<reference evidence="1 2" key="1">
    <citation type="journal article" date="2014" name="Nat. Commun.">
        <title>Molecular traces of alternative social organization in a termite genome.</title>
        <authorList>
            <person name="Terrapon N."/>
            <person name="Li C."/>
            <person name="Robertson H.M."/>
            <person name="Ji L."/>
            <person name="Meng X."/>
            <person name="Booth W."/>
            <person name="Chen Z."/>
            <person name="Childers C.P."/>
            <person name="Glastad K.M."/>
            <person name="Gokhale K."/>
            <person name="Gowin J."/>
            <person name="Gronenberg W."/>
            <person name="Hermansen R.A."/>
            <person name="Hu H."/>
            <person name="Hunt B.G."/>
            <person name="Huylmans A.K."/>
            <person name="Khalil S.M."/>
            <person name="Mitchell R.D."/>
            <person name="Munoz-Torres M.C."/>
            <person name="Mustard J.A."/>
            <person name="Pan H."/>
            <person name="Reese J.T."/>
            <person name="Scharf M.E."/>
            <person name="Sun F."/>
            <person name="Vogel H."/>
            <person name="Xiao J."/>
            <person name="Yang W."/>
            <person name="Yang Z."/>
            <person name="Yang Z."/>
            <person name="Zhou J."/>
            <person name="Zhu J."/>
            <person name="Brent C.S."/>
            <person name="Elsik C.G."/>
            <person name="Goodisman M.A."/>
            <person name="Liberles D.A."/>
            <person name="Roe R.M."/>
            <person name="Vargo E.L."/>
            <person name="Vilcinskas A."/>
            <person name="Wang J."/>
            <person name="Bornberg-Bauer E."/>
            <person name="Korb J."/>
            <person name="Zhang G."/>
            <person name="Liebig J."/>
        </authorList>
    </citation>
    <scope>NUCLEOTIDE SEQUENCE [LARGE SCALE GENOMIC DNA]</scope>
    <source>
        <tissue evidence="1">Whole organism</tissue>
    </source>
</reference>
<name>A0A067RCM7_ZOONE</name>
<proteinExistence type="predicted"/>
<dbReference type="Proteomes" id="UP000027135">
    <property type="component" value="Unassembled WGS sequence"/>
</dbReference>
<accession>A0A067RCM7</accession>
<evidence type="ECO:0000313" key="1">
    <source>
        <dbReference type="EMBL" id="KDR20682.1"/>
    </source>
</evidence>
<sequence>MVADAEGLWCAGQKAAMRAFVHRPPPPFPVFPQLLCFVLLSHCTRVTGLSVIRVSGCNAVLHAILNEVSLVCFSGLSRHRTGLRSGKQFESRSIVYGFLTLPGL</sequence>
<organism evidence="1 2">
    <name type="scientific">Zootermopsis nevadensis</name>
    <name type="common">Dampwood termite</name>
    <dbReference type="NCBI Taxonomy" id="136037"/>
    <lineage>
        <taxon>Eukaryota</taxon>
        <taxon>Metazoa</taxon>
        <taxon>Ecdysozoa</taxon>
        <taxon>Arthropoda</taxon>
        <taxon>Hexapoda</taxon>
        <taxon>Insecta</taxon>
        <taxon>Pterygota</taxon>
        <taxon>Neoptera</taxon>
        <taxon>Polyneoptera</taxon>
        <taxon>Dictyoptera</taxon>
        <taxon>Blattodea</taxon>
        <taxon>Blattoidea</taxon>
        <taxon>Termitoidae</taxon>
        <taxon>Termopsidae</taxon>
        <taxon>Zootermopsis</taxon>
    </lineage>
</organism>
<gene>
    <name evidence="1" type="ORF">L798_05093</name>
</gene>
<evidence type="ECO:0000313" key="2">
    <source>
        <dbReference type="Proteomes" id="UP000027135"/>
    </source>
</evidence>
<dbReference type="EMBL" id="KK852592">
    <property type="protein sequence ID" value="KDR20682.1"/>
    <property type="molecule type" value="Genomic_DNA"/>
</dbReference>
<keyword evidence="2" id="KW-1185">Reference proteome</keyword>